<feature type="signal peptide" evidence="1">
    <location>
        <begin position="1"/>
        <end position="23"/>
    </location>
</feature>
<gene>
    <name evidence="2" type="ORF">DES48_101453</name>
</gene>
<evidence type="ECO:0000256" key="1">
    <source>
        <dbReference type="SAM" id="SignalP"/>
    </source>
</evidence>
<evidence type="ECO:0000313" key="3">
    <source>
        <dbReference type="Proteomes" id="UP000252254"/>
    </source>
</evidence>
<organism evidence="2 3">
    <name type="scientific">Paraliobacillus ryukyuensis</name>
    <dbReference type="NCBI Taxonomy" id="200904"/>
    <lineage>
        <taxon>Bacteria</taxon>
        <taxon>Bacillati</taxon>
        <taxon>Bacillota</taxon>
        <taxon>Bacilli</taxon>
        <taxon>Bacillales</taxon>
        <taxon>Bacillaceae</taxon>
        <taxon>Paraliobacillus</taxon>
    </lineage>
</organism>
<comment type="caution">
    <text evidence="2">The sequence shown here is derived from an EMBL/GenBank/DDBJ whole genome shotgun (WGS) entry which is preliminary data.</text>
</comment>
<name>A0A366EJ09_9BACI</name>
<protein>
    <submittedName>
        <fullName evidence="2">Uncharacterized protein</fullName>
    </submittedName>
</protein>
<dbReference type="Proteomes" id="UP000252254">
    <property type="component" value="Unassembled WGS sequence"/>
</dbReference>
<dbReference type="STRING" id="200904.GCA_900168775_01658"/>
<sequence length="64" mass="7415">MKTKMIKLFIVTFTVISITLVLTNQVVEATKCYPTNSCDNSNAHYKKMSVYYSKADVINYEKKR</sequence>
<evidence type="ECO:0000313" key="2">
    <source>
        <dbReference type="EMBL" id="RBP01710.1"/>
    </source>
</evidence>
<keyword evidence="1" id="KW-0732">Signal</keyword>
<accession>A0A366EJ09</accession>
<proteinExistence type="predicted"/>
<dbReference type="EMBL" id="QNRI01000001">
    <property type="protein sequence ID" value="RBP01710.1"/>
    <property type="molecule type" value="Genomic_DNA"/>
</dbReference>
<feature type="chain" id="PRO_5039713593" evidence="1">
    <location>
        <begin position="24"/>
        <end position="64"/>
    </location>
</feature>
<reference evidence="2 3" key="1">
    <citation type="submission" date="2018-06" db="EMBL/GenBank/DDBJ databases">
        <title>Genomic Encyclopedia of Type Strains, Phase IV (KMG-IV): sequencing the most valuable type-strain genomes for metagenomic binning, comparative biology and taxonomic classification.</title>
        <authorList>
            <person name="Goeker M."/>
        </authorList>
    </citation>
    <scope>NUCLEOTIDE SEQUENCE [LARGE SCALE GENOMIC DNA]</scope>
    <source>
        <strain evidence="2 3">DSM 15140</strain>
    </source>
</reference>
<dbReference type="AlphaFoldDB" id="A0A366EJ09"/>
<keyword evidence="3" id="KW-1185">Reference proteome</keyword>